<dbReference type="PANTHER" id="PTHR35729:SF1">
    <property type="entry name" value="T1B9.12 PROTEIN"/>
    <property type="match status" value="1"/>
</dbReference>
<sequence>MGVLGEAWCFCSGGGRSEKIKGTILGSKGPAMARVCGKTGFLINRALLLTTHANLPSPASAQGVEIQLHCRRTAKLVPQRFFLTSSVLDLTVVGVDPIDSETSQQSHFLRTCTHPCLDLNSAVYLLGHSEEGELTVGEGKVVIATDNLIKLSTDGIAWGPGFAGFDAQGNLAFMVCDPMKLASSPTTKSSSSSSSSSWKKELPTQFGIPIPVICHWLNQHWEGSLDDLNKPKMPLIRLMSVGQKSDHSSASFTLRRVFKSSDGDEREEEASFSHKKTLNGSGSSSASITVCREEPNFHTYTHDQGIPTPEIYESPRMTSLLIRKESCTQLPLLDINFPPKNPRSIVLPSTFGERNAVRESHWDLVPNPNEDKLEEHASNGEEEGTQEAPLSYHRDEVESGLVVSDERDNECCSEVESSCSRMMCGEEREGFLGDGECSSEVETMYSAETRESRNYGSPGGERVGQQKVVGRSQSCVSYGRWASGRRKVVGLEKQQSFVQGRKFPASTAASYRGRDYYSPTVSSIMKKRPGLEQPSRPRPNGAHLSPRWML</sequence>
<dbReference type="EMBL" id="KI392979">
    <property type="protein sequence ID" value="ERN10049.1"/>
    <property type="molecule type" value="Genomic_DNA"/>
</dbReference>
<dbReference type="KEGG" id="atr:18438216"/>
<feature type="region of interest" description="Disordered" evidence="1">
    <location>
        <begin position="520"/>
        <end position="550"/>
    </location>
</feature>
<dbReference type="OrthoDB" id="1925372at2759"/>
<dbReference type="Proteomes" id="UP000017836">
    <property type="component" value="Unassembled WGS sequence"/>
</dbReference>
<protein>
    <submittedName>
        <fullName evidence="2">Uncharacterized protein</fullName>
    </submittedName>
</protein>
<reference evidence="3" key="1">
    <citation type="journal article" date="2013" name="Science">
        <title>The Amborella genome and the evolution of flowering plants.</title>
        <authorList>
            <consortium name="Amborella Genome Project"/>
        </authorList>
    </citation>
    <scope>NUCLEOTIDE SEQUENCE [LARGE SCALE GENOMIC DNA]</scope>
</reference>
<keyword evidence="3" id="KW-1185">Reference proteome</keyword>
<feature type="compositionally biased region" description="Basic and acidic residues" evidence="1">
    <location>
        <begin position="369"/>
        <end position="379"/>
    </location>
</feature>
<accession>W1PQH2</accession>
<dbReference type="HOGENOM" id="CLU_037686_0_0_1"/>
<feature type="region of interest" description="Disordered" evidence="1">
    <location>
        <begin position="363"/>
        <end position="394"/>
    </location>
</feature>
<proteinExistence type="predicted"/>
<dbReference type="eggNOG" id="ENOG502QR8G">
    <property type="taxonomic scope" value="Eukaryota"/>
</dbReference>
<evidence type="ECO:0000256" key="1">
    <source>
        <dbReference type="SAM" id="MobiDB-lite"/>
    </source>
</evidence>
<organism evidence="2 3">
    <name type="scientific">Amborella trichopoda</name>
    <dbReference type="NCBI Taxonomy" id="13333"/>
    <lineage>
        <taxon>Eukaryota</taxon>
        <taxon>Viridiplantae</taxon>
        <taxon>Streptophyta</taxon>
        <taxon>Embryophyta</taxon>
        <taxon>Tracheophyta</taxon>
        <taxon>Spermatophyta</taxon>
        <taxon>Magnoliopsida</taxon>
        <taxon>Amborellales</taxon>
        <taxon>Amborellaceae</taxon>
        <taxon>Amborella</taxon>
    </lineage>
</organism>
<name>W1PQH2_AMBTC</name>
<gene>
    <name evidence="2" type="ORF">AMTR_s00013p00251150</name>
</gene>
<dbReference type="PANTHER" id="PTHR35729">
    <property type="entry name" value="T1B9.12 PROTEIN"/>
    <property type="match status" value="1"/>
</dbReference>
<evidence type="ECO:0000313" key="2">
    <source>
        <dbReference type="EMBL" id="ERN10049.1"/>
    </source>
</evidence>
<evidence type="ECO:0000313" key="3">
    <source>
        <dbReference type="Proteomes" id="UP000017836"/>
    </source>
</evidence>
<feature type="region of interest" description="Disordered" evidence="1">
    <location>
        <begin position="259"/>
        <end position="286"/>
    </location>
</feature>
<dbReference type="OMA" id="CFCKGVG"/>
<dbReference type="Gramene" id="ERN10049">
    <property type="protein sequence ID" value="ERN10049"/>
    <property type="gene ID" value="AMTR_s00013p00251150"/>
</dbReference>
<dbReference type="AlphaFoldDB" id="W1PQH2"/>